<dbReference type="STRING" id="1193518.BN13_790003"/>
<dbReference type="Proteomes" id="UP000035720">
    <property type="component" value="Unassembled WGS sequence"/>
</dbReference>
<dbReference type="PANTHER" id="PTHR33884">
    <property type="entry name" value="UPF0410 PROTEIN YMGE"/>
    <property type="match status" value="1"/>
</dbReference>
<proteinExistence type="inferred from homology"/>
<keyword evidence="5 7" id="KW-1133">Transmembrane helix</keyword>
<dbReference type="InterPro" id="IPR007341">
    <property type="entry name" value="Transgly_assoc"/>
</dbReference>
<evidence type="ECO:0000256" key="6">
    <source>
        <dbReference type="ARBA" id="ARBA00023136"/>
    </source>
</evidence>
<dbReference type="AlphaFoldDB" id="A0A077MDC0"/>
<organism evidence="8 9">
    <name type="scientific">Nostocoides jenkinsii Ben 74</name>
    <dbReference type="NCBI Taxonomy" id="1193518"/>
    <lineage>
        <taxon>Bacteria</taxon>
        <taxon>Bacillati</taxon>
        <taxon>Actinomycetota</taxon>
        <taxon>Actinomycetes</taxon>
        <taxon>Micrococcales</taxon>
        <taxon>Intrasporangiaceae</taxon>
        <taxon>Nostocoides</taxon>
    </lineage>
</organism>
<comment type="similarity">
    <text evidence="2">Belongs to the UPF0410 family.</text>
</comment>
<evidence type="ECO:0000256" key="4">
    <source>
        <dbReference type="ARBA" id="ARBA00022692"/>
    </source>
</evidence>
<keyword evidence="9" id="KW-1185">Reference proteome</keyword>
<accession>A0A077MDC0</accession>
<keyword evidence="4 7" id="KW-0812">Transmembrane</keyword>
<evidence type="ECO:0000256" key="2">
    <source>
        <dbReference type="ARBA" id="ARBA00011006"/>
    </source>
</evidence>
<sequence>MTLIAWIIIGGLAGWIASKLMGTDAQQGLLLNILVGIGGGLLGGWILSLFGGNPMGDGWIVSLVTATFGAVVLLFLVGLATGRRSIRA</sequence>
<dbReference type="RefSeq" id="WP_048547277.1">
    <property type="nucleotide sequence ID" value="NZ_HF571038.1"/>
</dbReference>
<name>A0A077MDC0_9MICO</name>
<feature type="transmembrane region" description="Helical" evidence="7">
    <location>
        <begin position="29"/>
        <end position="47"/>
    </location>
</feature>
<dbReference type="EMBL" id="CAJC01000193">
    <property type="protein sequence ID" value="CCI54624.1"/>
    <property type="molecule type" value="Genomic_DNA"/>
</dbReference>
<comment type="caution">
    <text evidence="8">The sequence shown here is derived from an EMBL/GenBank/DDBJ whole genome shotgun (WGS) entry which is preliminary data.</text>
</comment>
<reference evidence="8 9" key="1">
    <citation type="journal article" date="2013" name="ISME J.">
        <title>A metabolic model for members of the genus Tetrasphaera involved in enhanced biological phosphorus removal.</title>
        <authorList>
            <person name="Kristiansen R."/>
            <person name="Nguyen H.T.T."/>
            <person name="Saunders A.M."/>
            <person name="Nielsen J.L."/>
            <person name="Wimmer R."/>
            <person name="Le V.Q."/>
            <person name="McIlroy S.J."/>
            <person name="Petrovski S."/>
            <person name="Seviour R.J."/>
            <person name="Calteau A."/>
            <person name="Nielsen K.L."/>
            <person name="Nielsen P.H."/>
        </authorList>
    </citation>
    <scope>NUCLEOTIDE SEQUENCE [LARGE SCALE GENOMIC DNA]</scope>
    <source>
        <strain evidence="8 9">Ben 74</strain>
    </source>
</reference>
<evidence type="ECO:0000313" key="9">
    <source>
        <dbReference type="Proteomes" id="UP000035720"/>
    </source>
</evidence>
<evidence type="ECO:0000256" key="7">
    <source>
        <dbReference type="SAM" id="Phobius"/>
    </source>
</evidence>
<dbReference type="PANTHER" id="PTHR33884:SF3">
    <property type="entry name" value="UPF0410 PROTEIN YMGE"/>
    <property type="match status" value="1"/>
</dbReference>
<evidence type="ECO:0000256" key="5">
    <source>
        <dbReference type="ARBA" id="ARBA00022989"/>
    </source>
</evidence>
<evidence type="ECO:0000256" key="1">
    <source>
        <dbReference type="ARBA" id="ARBA00004651"/>
    </source>
</evidence>
<dbReference type="GO" id="GO:0005886">
    <property type="term" value="C:plasma membrane"/>
    <property type="evidence" value="ECO:0007669"/>
    <property type="project" value="UniProtKB-SubCell"/>
</dbReference>
<protein>
    <recommendedName>
        <fullName evidence="10">GlsB/YeaQ/YmgE family stress response membrane protein</fullName>
    </recommendedName>
</protein>
<evidence type="ECO:0008006" key="10">
    <source>
        <dbReference type="Google" id="ProtNLM"/>
    </source>
</evidence>
<feature type="transmembrane region" description="Helical" evidence="7">
    <location>
        <begin position="59"/>
        <end position="80"/>
    </location>
</feature>
<evidence type="ECO:0000256" key="3">
    <source>
        <dbReference type="ARBA" id="ARBA00022475"/>
    </source>
</evidence>
<evidence type="ECO:0000313" key="8">
    <source>
        <dbReference type="EMBL" id="CCI54624.1"/>
    </source>
</evidence>
<dbReference type="Pfam" id="PF04226">
    <property type="entry name" value="Transgly_assoc"/>
    <property type="match status" value="1"/>
</dbReference>
<gene>
    <name evidence="8" type="ORF">BN13_790003</name>
</gene>
<comment type="subcellular location">
    <subcellularLocation>
        <location evidence="1">Cell membrane</location>
        <topology evidence="1">Multi-pass membrane protein</topology>
    </subcellularLocation>
</comment>
<keyword evidence="6 7" id="KW-0472">Membrane</keyword>
<feature type="transmembrane region" description="Helical" evidence="7">
    <location>
        <begin position="6"/>
        <end position="22"/>
    </location>
</feature>
<keyword evidence="3" id="KW-1003">Cell membrane</keyword>